<evidence type="ECO:0000313" key="1">
    <source>
        <dbReference type="EnsemblPlants" id="AVESA.00010b.r2.7DG1359920.1.CDS"/>
    </source>
</evidence>
<evidence type="ECO:0000313" key="2">
    <source>
        <dbReference type="Proteomes" id="UP001732700"/>
    </source>
</evidence>
<keyword evidence="2" id="KW-1185">Reference proteome</keyword>
<reference evidence="1" key="2">
    <citation type="submission" date="2025-09" db="UniProtKB">
        <authorList>
            <consortium name="EnsemblPlants"/>
        </authorList>
    </citation>
    <scope>IDENTIFICATION</scope>
</reference>
<protein>
    <submittedName>
        <fullName evidence="1">Uncharacterized protein</fullName>
    </submittedName>
</protein>
<name>A0ACD6A9G5_AVESA</name>
<dbReference type="Proteomes" id="UP001732700">
    <property type="component" value="Chromosome 7D"/>
</dbReference>
<dbReference type="EnsemblPlants" id="AVESA.00010b.r2.7DG1359920.1">
    <property type="protein sequence ID" value="AVESA.00010b.r2.7DG1359920.1.CDS"/>
    <property type="gene ID" value="AVESA.00010b.r2.7DG1359920"/>
</dbReference>
<reference evidence="1" key="1">
    <citation type="submission" date="2021-05" db="EMBL/GenBank/DDBJ databases">
        <authorList>
            <person name="Scholz U."/>
            <person name="Mascher M."/>
            <person name="Fiebig A."/>
        </authorList>
    </citation>
    <scope>NUCLEOTIDE SEQUENCE [LARGE SCALE GENOMIC DNA]</scope>
</reference>
<accession>A0ACD6A9G5</accession>
<organism evidence="1 2">
    <name type="scientific">Avena sativa</name>
    <name type="common">Oat</name>
    <dbReference type="NCBI Taxonomy" id="4498"/>
    <lineage>
        <taxon>Eukaryota</taxon>
        <taxon>Viridiplantae</taxon>
        <taxon>Streptophyta</taxon>
        <taxon>Embryophyta</taxon>
        <taxon>Tracheophyta</taxon>
        <taxon>Spermatophyta</taxon>
        <taxon>Magnoliopsida</taxon>
        <taxon>Liliopsida</taxon>
        <taxon>Poales</taxon>
        <taxon>Poaceae</taxon>
        <taxon>BOP clade</taxon>
        <taxon>Pooideae</taxon>
        <taxon>Poodae</taxon>
        <taxon>Poeae</taxon>
        <taxon>Poeae Chloroplast Group 1 (Aveneae type)</taxon>
        <taxon>Aveninae</taxon>
        <taxon>Avena</taxon>
    </lineage>
</organism>
<sequence>MGFLLARSFAVPTAALLCVLLLPCHAKLSTKFYAKTCPNVESIVRSVMAPAVATEPRMGASIIRLFFHDCFVNGCDASILLDDTPTFTGEKNAGANANSVRGYEVIDAIKTRLEAACKATVSCADIIALAARDAVNLLRGPTWNVPLGRKDSRAASQSAANANLPGAGSSAASLVAAFAAKGLSAREMTALSGAHTVGRARCLLFRGRIYGAETNINATFAAARRQTCPQAGGDGNLAPFDDQTPDTFDNAYYTGLVAQRGLLHSDQELFNGGSQDSLVRKYSGNGKIFAGDFAKAMVKMGGLVPAAGTPTEVRLNCRMPN</sequence>
<proteinExistence type="predicted"/>